<accession>A0AAN8MVA5</accession>
<name>A0AAN8MVA5_9PEZI</name>
<dbReference type="Pfam" id="PF01161">
    <property type="entry name" value="PBP"/>
    <property type="match status" value="1"/>
</dbReference>
<dbReference type="CDD" id="cd00866">
    <property type="entry name" value="PEBP_euk"/>
    <property type="match status" value="1"/>
</dbReference>
<evidence type="ECO:0000256" key="1">
    <source>
        <dbReference type="SAM" id="MobiDB-lite"/>
    </source>
</evidence>
<dbReference type="Gene3D" id="3.90.280.10">
    <property type="entry name" value="PEBP-like"/>
    <property type="match status" value="1"/>
</dbReference>
<feature type="region of interest" description="Disordered" evidence="1">
    <location>
        <begin position="334"/>
        <end position="380"/>
    </location>
</feature>
<protein>
    <submittedName>
        <fullName evidence="2">Uncharacterized protein</fullName>
    </submittedName>
</protein>
<dbReference type="PANTHER" id="PTHR11362">
    <property type="entry name" value="PHOSPHATIDYLETHANOLAMINE-BINDING PROTEIN"/>
    <property type="match status" value="1"/>
</dbReference>
<evidence type="ECO:0000313" key="2">
    <source>
        <dbReference type="EMBL" id="KAK6357067.1"/>
    </source>
</evidence>
<keyword evidence="3" id="KW-1185">Reference proteome</keyword>
<reference evidence="2 3" key="1">
    <citation type="submission" date="2019-10" db="EMBL/GenBank/DDBJ databases">
        <authorList>
            <person name="Palmer J.M."/>
        </authorList>
    </citation>
    <scope>NUCLEOTIDE SEQUENCE [LARGE SCALE GENOMIC DNA]</scope>
    <source>
        <strain evidence="2 3">TWF718</strain>
    </source>
</reference>
<dbReference type="PANTHER" id="PTHR11362:SF82">
    <property type="entry name" value="PHOSPHATIDYLETHANOLAMINE-BINDING PROTEIN 4"/>
    <property type="match status" value="1"/>
</dbReference>
<dbReference type="InterPro" id="IPR036610">
    <property type="entry name" value="PEBP-like_sf"/>
</dbReference>
<gene>
    <name evidence="2" type="ORF">TWF718_001394</name>
</gene>
<evidence type="ECO:0000313" key="3">
    <source>
        <dbReference type="Proteomes" id="UP001313282"/>
    </source>
</evidence>
<dbReference type="Gene3D" id="1.20.58.1180">
    <property type="match status" value="1"/>
</dbReference>
<feature type="region of interest" description="Disordered" evidence="1">
    <location>
        <begin position="30"/>
        <end position="82"/>
    </location>
</feature>
<organism evidence="2 3">
    <name type="scientific">Orbilia javanica</name>
    <dbReference type="NCBI Taxonomy" id="47235"/>
    <lineage>
        <taxon>Eukaryota</taxon>
        <taxon>Fungi</taxon>
        <taxon>Dikarya</taxon>
        <taxon>Ascomycota</taxon>
        <taxon>Pezizomycotina</taxon>
        <taxon>Orbiliomycetes</taxon>
        <taxon>Orbiliales</taxon>
        <taxon>Orbiliaceae</taxon>
        <taxon>Orbilia</taxon>
    </lineage>
</organism>
<dbReference type="InterPro" id="IPR008914">
    <property type="entry name" value="PEBP"/>
</dbReference>
<proteinExistence type="predicted"/>
<feature type="compositionally biased region" description="Basic and acidic residues" evidence="1">
    <location>
        <begin position="334"/>
        <end position="351"/>
    </location>
</feature>
<sequence>MSLCSRAVLQAGRPRAVSKPAFLCLRRQLSTEVHESPSSPPPPVDTTSSSSSPSSPPQDAASTATATTATSSSGGRKPKSKHADGLLHTIETMPFKCYQEALKVLRQDKEESLAKIAEQQKAIAGLKKLHNLTDDNPRIVKMQEHIDQLKLNIDKNNPRIKYNYDNKLKVDPYKKIYQHWDEEKWRSMKRMILMQRLEQMNVVPDLLPKINPIIDVSLRFRRKNVLHGAKVLARNATRYPSVQVKQFDSKKRLVTVLVVDPDKPNIEKNGFDNYLQWMVTNCEISIENPMVIGVSTSHNGRDEVAPYEVPYVHKGENYHRYCLFILEQNGRIETPGKPEPIKSKPKAKEGEAAAATTEAKEGEAAPAEAPKTEEVVPTAGKSKEQRIKRLGFNLRSFIAKNDLKVIGADLWRVEFDNTMIDVMKQLGRTDWDMKYLKHPEHI</sequence>
<feature type="compositionally biased region" description="Low complexity" evidence="1">
    <location>
        <begin position="45"/>
        <end position="73"/>
    </location>
</feature>
<comment type="caution">
    <text evidence="2">The sequence shown here is derived from an EMBL/GenBank/DDBJ whole genome shotgun (WGS) entry which is preliminary data.</text>
</comment>
<dbReference type="EMBL" id="JAVHNR010000001">
    <property type="protein sequence ID" value="KAK6357067.1"/>
    <property type="molecule type" value="Genomic_DNA"/>
</dbReference>
<dbReference type="AlphaFoldDB" id="A0AAN8MVA5"/>
<dbReference type="Proteomes" id="UP001313282">
    <property type="component" value="Unassembled WGS sequence"/>
</dbReference>
<dbReference type="SUPFAM" id="SSF49777">
    <property type="entry name" value="PEBP-like"/>
    <property type="match status" value="1"/>
</dbReference>
<dbReference type="InterPro" id="IPR035810">
    <property type="entry name" value="PEBP_euk"/>
</dbReference>